<dbReference type="InterPro" id="IPR036909">
    <property type="entry name" value="Cyt_c-like_dom_sf"/>
</dbReference>
<evidence type="ECO:0000256" key="4">
    <source>
        <dbReference type="PROSITE-ProRule" id="PRU00433"/>
    </source>
</evidence>
<protein>
    <submittedName>
        <fullName evidence="6">Cytochrome C</fullName>
    </submittedName>
</protein>
<evidence type="ECO:0000256" key="3">
    <source>
        <dbReference type="ARBA" id="ARBA00023004"/>
    </source>
</evidence>
<dbReference type="STRING" id="871968.DESME_08755"/>
<reference evidence="6 7" key="1">
    <citation type="submission" date="2013-12" db="EMBL/GenBank/DDBJ databases">
        <authorList>
            <consortium name="DOE Joint Genome Institute"/>
            <person name="Smidt H."/>
            <person name="Huntemann M."/>
            <person name="Han J."/>
            <person name="Chen A."/>
            <person name="Kyrpides N."/>
            <person name="Mavromatis K."/>
            <person name="Markowitz V."/>
            <person name="Palaniappan K."/>
            <person name="Ivanova N."/>
            <person name="Schaumberg A."/>
            <person name="Pati A."/>
            <person name="Liolios K."/>
            <person name="Nordberg H.P."/>
            <person name="Cantor M.N."/>
            <person name="Hua S.X."/>
            <person name="Woyke T."/>
        </authorList>
    </citation>
    <scope>NUCLEOTIDE SEQUENCE [LARGE SCALE GENOMIC DNA]</scope>
    <source>
        <strain evidence="7">DSM 15288</strain>
    </source>
</reference>
<evidence type="ECO:0000313" key="7">
    <source>
        <dbReference type="Proteomes" id="UP000010847"/>
    </source>
</evidence>
<dbReference type="GO" id="GO:0020037">
    <property type="term" value="F:heme binding"/>
    <property type="evidence" value="ECO:0007669"/>
    <property type="project" value="InterPro"/>
</dbReference>
<dbReference type="AlphaFoldDB" id="W0EDN4"/>
<evidence type="ECO:0000259" key="5">
    <source>
        <dbReference type="PROSITE" id="PS51007"/>
    </source>
</evidence>
<keyword evidence="2 4" id="KW-0479">Metal-binding</keyword>
<evidence type="ECO:0000256" key="1">
    <source>
        <dbReference type="ARBA" id="ARBA00022617"/>
    </source>
</evidence>
<sequence length="131" mass="14593">MKLRVFILISLVSYGTFIGANYFSSHLAVPMSEGAISGKQVWQRHECVSCHTIFGNGGYVGADMTHIVAQRGSEYVLNYLVKPPVMLPNRKLHHPGLSGSEATQIVEYFEYLDKIPTLGWPPQPQKAEKES</sequence>
<dbReference type="GO" id="GO:0046872">
    <property type="term" value="F:metal ion binding"/>
    <property type="evidence" value="ECO:0007669"/>
    <property type="project" value="UniProtKB-KW"/>
</dbReference>
<dbReference type="SUPFAM" id="SSF46626">
    <property type="entry name" value="Cytochrome c"/>
    <property type="match status" value="1"/>
</dbReference>
<dbReference type="Gene3D" id="1.10.760.10">
    <property type="entry name" value="Cytochrome c-like domain"/>
    <property type="match status" value="1"/>
</dbReference>
<name>W0EDN4_9FIRM</name>
<dbReference type="InterPro" id="IPR009056">
    <property type="entry name" value="Cyt_c-like_dom"/>
</dbReference>
<evidence type="ECO:0000313" key="6">
    <source>
        <dbReference type="EMBL" id="AHF07156.1"/>
    </source>
</evidence>
<dbReference type="KEGG" id="dmt:DESME_08755"/>
<dbReference type="PROSITE" id="PS51007">
    <property type="entry name" value="CYTC"/>
    <property type="match status" value="1"/>
</dbReference>
<accession>W0EDN4</accession>
<dbReference type="EMBL" id="CP007032">
    <property type="protein sequence ID" value="AHF07156.1"/>
    <property type="molecule type" value="Genomic_DNA"/>
</dbReference>
<proteinExistence type="predicted"/>
<keyword evidence="7" id="KW-1185">Reference proteome</keyword>
<dbReference type="HOGENOM" id="CLU_135564_1_0_9"/>
<keyword evidence="3 4" id="KW-0408">Iron</keyword>
<gene>
    <name evidence="6" type="ORF">DESME_08755</name>
</gene>
<dbReference type="eggNOG" id="COG2010">
    <property type="taxonomic scope" value="Bacteria"/>
</dbReference>
<dbReference type="OrthoDB" id="9809720at2"/>
<feature type="domain" description="Cytochrome c" evidence="5">
    <location>
        <begin position="33"/>
        <end position="113"/>
    </location>
</feature>
<keyword evidence="1 4" id="KW-0349">Heme</keyword>
<dbReference type="GO" id="GO:0009055">
    <property type="term" value="F:electron transfer activity"/>
    <property type="evidence" value="ECO:0007669"/>
    <property type="project" value="InterPro"/>
</dbReference>
<organism evidence="6 7">
    <name type="scientific">Desulfitobacterium metallireducens DSM 15288</name>
    <dbReference type="NCBI Taxonomy" id="871968"/>
    <lineage>
        <taxon>Bacteria</taxon>
        <taxon>Bacillati</taxon>
        <taxon>Bacillota</taxon>
        <taxon>Clostridia</taxon>
        <taxon>Eubacteriales</taxon>
        <taxon>Desulfitobacteriaceae</taxon>
        <taxon>Desulfitobacterium</taxon>
    </lineage>
</organism>
<evidence type="ECO:0000256" key="2">
    <source>
        <dbReference type="ARBA" id="ARBA00022723"/>
    </source>
</evidence>
<dbReference type="Proteomes" id="UP000010847">
    <property type="component" value="Chromosome"/>
</dbReference>